<feature type="compositionally biased region" description="Basic and acidic residues" evidence="6">
    <location>
        <begin position="996"/>
        <end position="1006"/>
    </location>
</feature>
<dbReference type="InterPro" id="IPR025724">
    <property type="entry name" value="GAG-pre-integrase_dom"/>
</dbReference>
<evidence type="ECO:0000256" key="1">
    <source>
        <dbReference type="ARBA" id="ARBA00004173"/>
    </source>
</evidence>
<accession>A0A8H5KHP2</accession>
<dbReference type="InterPro" id="IPR001138">
    <property type="entry name" value="Zn2Cys6_DnaBD"/>
</dbReference>
<dbReference type="InterPro" id="IPR001584">
    <property type="entry name" value="Integrase_cat-core"/>
</dbReference>
<dbReference type="InterPro" id="IPR012337">
    <property type="entry name" value="RNaseH-like_sf"/>
</dbReference>
<keyword evidence="9" id="KW-1185">Reference proteome</keyword>
<dbReference type="EMBL" id="JAAOAV010000538">
    <property type="protein sequence ID" value="KAF5574047.1"/>
    <property type="molecule type" value="Genomic_DNA"/>
</dbReference>
<evidence type="ECO:0000256" key="5">
    <source>
        <dbReference type="ARBA" id="ARBA00023242"/>
    </source>
</evidence>
<evidence type="ECO:0000256" key="4">
    <source>
        <dbReference type="ARBA" id="ARBA00023128"/>
    </source>
</evidence>
<feature type="compositionally biased region" description="Polar residues" evidence="6">
    <location>
        <begin position="339"/>
        <end position="362"/>
    </location>
</feature>
<dbReference type="GO" id="GO:0004190">
    <property type="term" value="F:aspartic-type endopeptidase activity"/>
    <property type="evidence" value="ECO:0007669"/>
    <property type="project" value="UniProtKB-KW"/>
</dbReference>
<dbReference type="SUPFAM" id="SSF56672">
    <property type="entry name" value="DNA/RNA polymerases"/>
    <property type="match status" value="1"/>
</dbReference>
<feature type="region of interest" description="Disordered" evidence="6">
    <location>
        <begin position="1431"/>
        <end position="1462"/>
    </location>
</feature>
<dbReference type="InterPro" id="IPR013103">
    <property type="entry name" value="RVT_2"/>
</dbReference>
<feature type="region of interest" description="Disordered" evidence="6">
    <location>
        <begin position="242"/>
        <end position="318"/>
    </location>
</feature>
<keyword evidence="3" id="KW-0694">RNA-binding</keyword>
<feature type="compositionally biased region" description="Acidic residues" evidence="6">
    <location>
        <begin position="2024"/>
        <end position="2033"/>
    </location>
</feature>
<feature type="compositionally biased region" description="Low complexity" evidence="6">
    <location>
        <begin position="876"/>
        <end position="890"/>
    </location>
</feature>
<name>A0A8H5KHP2_GIBSU</name>
<evidence type="ECO:0000313" key="9">
    <source>
        <dbReference type="Proteomes" id="UP000547976"/>
    </source>
</evidence>
<comment type="caution">
    <text evidence="8">The sequence shown here is derived from an EMBL/GenBank/DDBJ whole genome shotgun (WGS) entry which is preliminary data.</text>
</comment>
<dbReference type="GO" id="GO:0003723">
    <property type="term" value="F:RNA binding"/>
    <property type="evidence" value="ECO:0007669"/>
    <property type="project" value="UniProtKB-KW"/>
</dbReference>
<dbReference type="SUPFAM" id="SSF53098">
    <property type="entry name" value="Ribonuclease H-like"/>
    <property type="match status" value="1"/>
</dbReference>
<dbReference type="Gene3D" id="3.30.420.10">
    <property type="entry name" value="Ribonuclease H-like superfamily/Ribonuclease H"/>
    <property type="match status" value="1"/>
</dbReference>
<keyword evidence="2" id="KW-0378">Hydrolase</keyword>
<feature type="compositionally biased region" description="Polar residues" evidence="6">
    <location>
        <begin position="299"/>
        <end position="312"/>
    </location>
</feature>
<dbReference type="Proteomes" id="UP000547976">
    <property type="component" value="Unassembled WGS sequence"/>
</dbReference>
<dbReference type="GO" id="GO:0005739">
    <property type="term" value="C:mitochondrion"/>
    <property type="evidence" value="ECO:0007669"/>
    <property type="project" value="UniProtKB-SubCell"/>
</dbReference>
<dbReference type="Pfam" id="PF07727">
    <property type="entry name" value="RVT_2"/>
    <property type="match status" value="1"/>
</dbReference>
<dbReference type="CDD" id="cd00067">
    <property type="entry name" value="GAL4"/>
    <property type="match status" value="1"/>
</dbReference>
<keyword evidence="4" id="KW-0496">Mitochondrion</keyword>
<dbReference type="InterPro" id="IPR036397">
    <property type="entry name" value="RNaseH_sf"/>
</dbReference>
<evidence type="ECO:0000256" key="6">
    <source>
        <dbReference type="SAM" id="MobiDB-lite"/>
    </source>
</evidence>
<feature type="compositionally biased region" description="Acidic residues" evidence="6">
    <location>
        <begin position="924"/>
        <end position="936"/>
    </location>
</feature>
<proteinExistence type="predicted"/>
<keyword evidence="2" id="KW-0064">Aspartyl protease</keyword>
<dbReference type="GO" id="GO:0000981">
    <property type="term" value="F:DNA-binding transcription factor activity, RNA polymerase II-specific"/>
    <property type="evidence" value="ECO:0007669"/>
    <property type="project" value="InterPro"/>
</dbReference>
<feature type="domain" description="Integrase catalytic" evidence="7">
    <location>
        <begin position="592"/>
        <end position="786"/>
    </location>
</feature>
<dbReference type="InterPro" id="IPR054722">
    <property type="entry name" value="PolX-like_BBD"/>
</dbReference>
<keyword evidence="2" id="KW-0645">Protease</keyword>
<feature type="compositionally biased region" description="Basic and acidic residues" evidence="6">
    <location>
        <begin position="266"/>
        <end position="298"/>
    </location>
</feature>
<dbReference type="CDD" id="cd09272">
    <property type="entry name" value="RNase_HI_RT_Ty1"/>
    <property type="match status" value="1"/>
</dbReference>
<dbReference type="PANTHER" id="PTHR11439:SF483">
    <property type="entry name" value="PEPTIDE SYNTHASE GLIP-LIKE, PUTATIVE (AFU_ORTHOLOGUE AFUA_3G12920)-RELATED"/>
    <property type="match status" value="1"/>
</dbReference>
<sequence>MSGGHYSLDTSEVEEHQLQGKTNYIEWRRYFDRAAKGHDLWSLVTTESVLKEPKEEDYIAYFDVPYKGPSTRKKGEALRDDELKIDSNKSFFLWQAAYRRWERQKERVRLVRRLIAKSVVSSIANEIEDMASPLQQVNHIKNTYGVTDEYARSVLLDKITALKLSHCSSMSDYINQHRDLKTDLVRAGLPYSDSQMATNLIHGLPKSYNDFTKLWNFHRSQAIGTEPDIHFLLDRLLNEEASHEQEKSGGNKNKGGTAPKNNKVCTHKDCGKPGHEEKDCWIAHPEKMPQRIKDKQKENSSSGDTPNKSSNKQPDKPKGIVAMAKSAGALHDAMVSHTSNSSMFSSYPTDLSPADSSPQPESDGNELGCGSGELLLGNTTVRIERRLSALLAEGGVFSDRDTILLDSGADICIFNDKRWFSSIKPLDISVSSVENTQCLQIEGGGSVTISLVTTDDDVMPLTILEAAYAPSAKYNIVSMSYLAKRAKICGKWNESCVTLEYDGCEVGQALLIDGLYHLSVKPSLPAQTAFVGSINYDHPVWIWHRRLGHLSLQNMVNLLDVSNGIPLTKQQIRAQMMHICPICATSRALLHIPRDPATRRQKNFGGLIHVDIWGPYSVEGYDGSFYFFFSTDDATRWTTAKPMVRKSDLLTVFRDNHYQLEVAYGIVVRCYRFDTEFANGPVGKWLNKKHIPFEPTVPYAHYMGGTHERVNRIIREKAAPMIQEQSISGQLTKIITGKALETIQETKLPENLWVEAMRYSVWLKNRSPTRALKNKTTPWEAVYGIKPIFGRESIWGSRIYVTLPPETDRVGKPKLHHARGWVGYFVGCDSESIYRIYSDEHHRVFRVGVGRIQQGQGVEDEHDGLSYNDRVGREGSQIPTIPSPSSIQEEPSQDNQPDDQAIDDFWHESDSDRSDLANPSEHACEDDWETDEEEEGDEHHEPHGQSSDKNLPDNPPSSESYHSSDNNVFEKSKYFAAVLQLPQDYKPPDSSDESDTEQHNDKSQIVKREMRLLAPGTEILDEPCYFCYVYGRRCVWTNVADTHKCDNCAKNTKRCWIPQHDHPDIVKQRAEQLEKRKLYKRRHTEKAALKRGKRATVRFRGVHSSKKCFRCFRRNAGCDGKIPCQRCSAGGFKCNSQETMSKPPCRECKRTRKGRQCDRKGPCNMCVAAGKNCVYIVQQGLMEKFYPVTQAAKDKFKSYSEDSCRWCIVTPSARCDTEQPCRLCVMACARSTYTRCVYRREDHLEKYSASAFMLDSNGRVVLKENWEDFTINKINALLAKNWDKKKNTPLTEKHLHSSITLNADADTATVTVPEYVNIIPTEVGNLECGFYSLVNSITSQIPQHPPPTFQELRDIFSGPEMTSRNEAAGLHNSNNLTADQVAGVLQIWGSSRNLSLQLGVLIDGGEHLIIRGPENSRTIWIHNDNANESNPDTFNHYSGVDIPTHAQSDNNLSDSDSHSDFQPENDIDDDITFFSSNKHVLHVQKDLASEPEPTTYAAAMKCAESSHWERAIYAEKQSHDENGTFLIVDLSEIPEECVPLHSRWVFKKKLNQFGVIKRYKARLVIKGYAQREGIDYEETFSAVIKATSYRILFALAARLGWKIFMMDVVTAFLNGKVKEKIFMKPPPGWKLPKGKVLQVVKSLYGLKQAPRVWYEKLCSEIAKWGFRKSSYDACVFIHDEWRIVMGVWVDDCIILAPSDEIATKLRMKLEDSFQMKDEGLCEWYLGMHVLQDENGVTIHQEKYINQMLRRFDLDNIKSKSTPLTAGLSLTKNPVSESNEDLITDYQQKVGSLVYLAGQSRPDICFAANFCARYMSNPSRDHHEALNEIFAYLKRTAKTGFRYRKGDGSLNLVGFADSDFGGCLDSRRSTTGWIFLLGNAPISWSSQRQKTVALSTTDAEYVAASEAAKEAIWIRGFVNDLRLLPSLEAVTLYVDNEGARKLSRNPEFHNRTKYIDIRHHFIRERVESGELDTQRVDTLYNIADLLTKPLGRVRLQQLTAMMGMIELDKDGNQGGSEEPDQKDLTDEEVSGNDS</sequence>
<feature type="region of interest" description="Disordered" evidence="6">
    <location>
        <begin position="855"/>
        <end position="965"/>
    </location>
</feature>
<dbReference type="Pfam" id="PF13976">
    <property type="entry name" value="gag_pre-integrs"/>
    <property type="match status" value="1"/>
</dbReference>
<dbReference type="Pfam" id="PF14223">
    <property type="entry name" value="Retrotran_gag_2"/>
    <property type="match status" value="1"/>
</dbReference>
<dbReference type="RefSeq" id="XP_036530462.1">
    <property type="nucleotide sequence ID" value="XM_036679034.1"/>
</dbReference>
<dbReference type="GO" id="GO:0008270">
    <property type="term" value="F:zinc ion binding"/>
    <property type="evidence" value="ECO:0007669"/>
    <property type="project" value="InterPro"/>
</dbReference>
<evidence type="ECO:0000256" key="3">
    <source>
        <dbReference type="ARBA" id="ARBA00022884"/>
    </source>
</evidence>
<evidence type="ECO:0000313" key="8">
    <source>
        <dbReference type="EMBL" id="KAF5574047.1"/>
    </source>
</evidence>
<feature type="region of interest" description="Disordered" evidence="6">
    <location>
        <begin position="2007"/>
        <end position="2033"/>
    </location>
</feature>
<dbReference type="GO" id="GO:0015074">
    <property type="term" value="P:DNA integration"/>
    <property type="evidence" value="ECO:0007669"/>
    <property type="project" value="InterPro"/>
</dbReference>
<evidence type="ECO:0000259" key="7">
    <source>
        <dbReference type="PROSITE" id="PS50994"/>
    </source>
</evidence>
<organism evidence="8 9">
    <name type="scientific">Gibberella subglutinans</name>
    <name type="common">Fusarium subglutinans</name>
    <dbReference type="NCBI Taxonomy" id="42677"/>
    <lineage>
        <taxon>Eukaryota</taxon>
        <taxon>Fungi</taxon>
        <taxon>Dikarya</taxon>
        <taxon>Ascomycota</taxon>
        <taxon>Pezizomycotina</taxon>
        <taxon>Sordariomycetes</taxon>
        <taxon>Hypocreomycetidae</taxon>
        <taxon>Hypocreales</taxon>
        <taxon>Nectriaceae</taxon>
        <taxon>Fusarium</taxon>
        <taxon>Fusarium fujikuroi species complex</taxon>
    </lineage>
</organism>
<feature type="compositionally biased region" description="Basic and acidic residues" evidence="6">
    <location>
        <begin position="904"/>
        <end position="915"/>
    </location>
</feature>
<feature type="compositionally biased region" description="Polar residues" evidence="6">
    <location>
        <begin position="956"/>
        <end position="965"/>
    </location>
</feature>
<dbReference type="GO" id="GO:0005634">
    <property type="term" value="C:nucleus"/>
    <property type="evidence" value="ECO:0007669"/>
    <property type="project" value="UniProtKB-ARBA"/>
</dbReference>
<keyword evidence="5" id="KW-0539">Nucleus</keyword>
<dbReference type="GeneID" id="59313752"/>
<dbReference type="PANTHER" id="PTHR11439">
    <property type="entry name" value="GAG-POL-RELATED RETROTRANSPOSON"/>
    <property type="match status" value="1"/>
</dbReference>
<feature type="region of interest" description="Disordered" evidence="6">
    <location>
        <begin position="983"/>
        <end position="1006"/>
    </location>
</feature>
<reference evidence="8 9" key="1">
    <citation type="submission" date="2020-05" db="EMBL/GenBank/DDBJ databases">
        <title>Identification and distribution of gene clusters putatively required for synthesis of sphingolipid metabolism inhibitors in phylogenetically diverse species of the filamentous fungus Fusarium.</title>
        <authorList>
            <person name="Kim H.-S."/>
            <person name="Busman M."/>
            <person name="Brown D.W."/>
            <person name="Divon H."/>
            <person name="Uhlig S."/>
            <person name="Proctor R.H."/>
        </authorList>
    </citation>
    <scope>NUCLEOTIDE SEQUENCE [LARGE SCALE GENOMIC DNA]</scope>
    <source>
        <strain evidence="8 9">NRRL 66333</strain>
    </source>
</reference>
<feature type="region of interest" description="Disordered" evidence="6">
    <location>
        <begin position="339"/>
        <end position="370"/>
    </location>
</feature>
<protein>
    <submittedName>
        <fullName evidence="8">Retrotransposon Ty1-copia subclass</fullName>
    </submittedName>
</protein>
<dbReference type="PROSITE" id="PS50994">
    <property type="entry name" value="INTEGRASE"/>
    <property type="match status" value="1"/>
</dbReference>
<evidence type="ECO:0000256" key="2">
    <source>
        <dbReference type="ARBA" id="ARBA00022750"/>
    </source>
</evidence>
<dbReference type="OrthoDB" id="5080239at2759"/>
<comment type="subcellular location">
    <subcellularLocation>
        <location evidence="1">Mitochondrion</location>
    </subcellularLocation>
</comment>
<dbReference type="Pfam" id="PF22936">
    <property type="entry name" value="Pol_BBD"/>
    <property type="match status" value="1"/>
</dbReference>
<dbReference type="InterPro" id="IPR043502">
    <property type="entry name" value="DNA/RNA_pol_sf"/>
</dbReference>
<gene>
    <name evidence="8" type="ORF">FSUBG_14078</name>
</gene>